<dbReference type="Proteomes" id="UP000268093">
    <property type="component" value="Unassembled WGS sequence"/>
</dbReference>
<feature type="region of interest" description="Disordered" evidence="1">
    <location>
        <begin position="85"/>
        <end position="104"/>
    </location>
</feature>
<keyword evidence="3" id="KW-1185">Reference proteome</keyword>
<gene>
    <name evidence="2" type="ORF">BC936DRAFT_148800</name>
</gene>
<feature type="compositionally biased region" description="Low complexity" evidence="1">
    <location>
        <begin position="16"/>
        <end position="31"/>
    </location>
</feature>
<sequence>MGLGDPIGFAKPSLPPSNSSSIVRSSYGSPPGKRLSLTDHYVRLTAASASVASLARPGRWLTMRVPLCCVPSADLTKTHRMSLPLSSTTSLSSSSSGPLHLGDLKTNESPRRLYTSVEEMVFL</sequence>
<evidence type="ECO:0000256" key="1">
    <source>
        <dbReference type="SAM" id="MobiDB-lite"/>
    </source>
</evidence>
<dbReference type="AlphaFoldDB" id="A0A433DKJ1"/>
<organism evidence="2 3">
    <name type="scientific">Jimgerdemannia flammicorona</name>
    <dbReference type="NCBI Taxonomy" id="994334"/>
    <lineage>
        <taxon>Eukaryota</taxon>
        <taxon>Fungi</taxon>
        <taxon>Fungi incertae sedis</taxon>
        <taxon>Mucoromycota</taxon>
        <taxon>Mucoromycotina</taxon>
        <taxon>Endogonomycetes</taxon>
        <taxon>Endogonales</taxon>
        <taxon>Endogonaceae</taxon>
        <taxon>Jimgerdemannia</taxon>
    </lineage>
</organism>
<protein>
    <submittedName>
        <fullName evidence="2">Uncharacterized protein</fullName>
    </submittedName>
</protein>
<accession>A0A433DKJ1</accession>
<comment type="caution">
    <text evidence="2">The sequence shown here is derived from an EMBL/GenBank/DDBJ whole genome shotgun (WGS) entry which is preliminary data.</text>
</comment>
<dbReference type="EMBL" id="RBNI01000804">
    <property type="protein sequence ID" value="RUP51311.1"/>
    <property type="molecule type" value="Genomic_DNA"/>
</dbReference>
<evidence type="ECO:0000313" key="2">
    <source>
        <dbReference type="EMBL" id="RUP51311.1"/>
    </source>
</evidence>
<reference evidence="2 3" key="1">
    <citation type="journal article" date="2018" name="New Phytol.">
        <title>Phylogenomics of Endogonaceae and evolution of mycorrhizas within Mucoromycota.</title>
        <authorList>
            <person name="Chang Y."/>
            <person name="Desiro A."/>
            <person name="Na H."/>
            <person name="Sandor L."/>
            <person name="Lipzen A."/>
            <person name="Clum A."/>
            <person name="Barry K."/>
            <person name="Grigoriev I.V."/>
            <person name="Martin F.M."/>
            <person name="Stajich J.E."/>
            <person name="Smith M.E."/>
            <person name="Bonito G."/>
            <person name="Spatafora J.W."/>
        </authorList>
    </citation>
    <scope>NUCLEOTIDE SEQUENCE [LARGE SCALE GENOMIC DNA]</scope>
    <source>
        <strain evidence="2 3">GMNB39</strain>
    </source>
</reference>
<feature type="region of interest" description="Disordered" evidence="1">
    <location>
        <begin position="1"/>
        <end position="32"/>
    </location>
</feature>
<evidence type="ECO:0000313" key="3">
    <source>
        <dbReference type="Proteomes" id="UP000268093"/>
    </source>
</evidence>
<name>A0A433DKJ1_9FUNG</name>
<feature type="compositionally biased region" description="Low complexity" evidence="1">
    <location>
        <begin position="85"/>
        <end position="101"/>
    </location>
</feature>
<proteinExistence type="predicted"/>